<evidence type="ECO:0000256" key="5">
    <source>
        <dbReference type="SAM" id="Phobius"/>
    </source>
</evidence>
<evidence type="ECO:0000256" key="1">
    <source>
        <dbReference type="ARBA" id="ARBA00007257"/>
    </source>
</evidence>
<evidence type="ECO:0000259" key="6">
    <source>
        <dbReference type="Pfam" id="PF17802"/>
    </source>
</evidence>
<protein>
    <recommendedName>
        <fullName evidence="6">SpaA-like prealbumin fold domain-containing protein</fullName>
    </recommendedName>
</protein>
<dbReference type="PANTHER" id="PTHR36108:SF13">
    <property type="entry name" value="COLOSSIN-B-RELATED"/>
    <property type="match status" value="1"/>
</dbReference>
<dbReference type="Gene3D" id="2.60.40.10">
    <property type="entry name" value="Immunoglobulins"/>
    <property type="match status" value="2"/>
</dbReference>
<keyword evidence="2" id="KW-0964">Secreted</keyword>
<organism evidence="7 8">
    <name type="scientific">Peribacillus faecalis</name>
    <dbReference type="NCBI Taxonomy" id="2772559"/>
    <lineage>
        <taxon>Bacteria</taxon>
        <taxon>Bacillati</taxon>
        <taxon>Bacillota</taxon>
        <taxon>Bacilli</taxon>
        <taxon>Bacillales</taxon>
        <taxon>Bacillaceae</taxon>
        <taxon>Peribacillus</taxon>
    </lineage>
</organism>
<feature type="domain" description="SpaA-like prealbumin fold" evidence="6">
    <location>
        <begin position="465"/>
        <end position="540"/>
    </location>
</feature>
<dbReference type="Proteomes" id="UP000602076">
    <property type="component" value="Unassembled WGS sequence"/>
</dbReference>
<name>A0A927CXH6_9BACI</name>
<comment type="similarity">
    <text evidence="1">Belongs to the serine-aspartate repeat-containing protein (SDr) family.</text>
</comment>
<feature type="domain" description="SpaA-like prealbumin fold" evidence="6">
    <location>
        <begin position="359"/>
        <end position="454"/>
    </location>
</feature>
<reference evidence="7" key="1">
    <citation type="submission" date="2020-09" db="EMBL/GenBank/DDBJ databases">
        <title>Bacillus faecalis sp. nov., a moderately halophilic bacterium isolated from cow faeces.</title>
        <authorList>
            <person name="Jiang L."/>
            <person name="Lee J."/>
        </authorList>
    </citation>
    <scope>NUCLEOTIDE SEQUENCE</scope>
    <source>
        <strain evidence="7">AGMB 02131</strain>
    </source>
</reference>
<dbReference type="PANTHER" id="PTHR36108">
    <property type="entry name" value="COLOSSIN-B-RELATED"/>
    <property type="match status" value="1"/>
</dbReference>
<dbReference type="Pfam" id="PF17802">
    <property type="entry name" value="SpaA"/>
    <property type="match status" value="2"/>
</dbReference>
<feature type="non-terminal residue" evidence="7">
    <location>
        <position position="551"/>
    </location>
</feature>
<keyword evidence="3" id="KW-0732">Signal</keyword>
<dbReference type="InterPro" id="IPR041033">
    <property type="entry name" value="SpaA_PFL_dom_1"/>
</dbReference>
<dbReference type="EMBL" id="JACXSI010000020">
    <property type="protein sequence ID" value="MBD3108537.1"/>
    <property type="molecule type" value="Genomic_DNA"/>
</dbReference>
<evidence type="ECO:0000313" key="8">
    <source>
        <dbReference type="Proteomes" id="UP000602076"/>
    </source>
</evidence>
<evidence type="ECO:0000313" key="7">
    <source>
        <dbReference type="EMBL" id="MBD3108537.1"/>
    </source>
</evidence>
<keyword evidence="5" id="KW-0812">Transmembrane</keyword>
<feature type="transmembrane region" description="Helical" evidence="5">
    <location>
        <begin position="21"/>
        <end position="40"/>
    </location>
</feature>
<keyword evidence="5" id="KW-1133">Transmembrane helix</keyword>
<gene>
    <name evidence="7" type="ORF">IEO70_09165</name>
</gene>
<dbReference type="RefSeq" id="WP_235973559.1">
    <property type="nucleotide sequence ID" value="NZ_JACXSI010000020.1"/>
</dbReference>
<feature type="region of interest" description="Disordered" evidence="4">
    <location>
        <begin position="163"/>
        <end position="202"/>
    </location>
</feature>
<keyword evidence="8" id="KW-1185">Reference proteome</keyword>
<feature type="region of interest" description="Disordered" evidence="4">
    <location>
        <begin position="266"/>
        <end position="286"/>
    </location>
</feature>
<dbReference type="SUPFAM" id="SSF49478">
    <property type="entry name" value="Cna protein B-type domain"/>
    <property type="match status" value="1"/>
</dbReference>
<evidence type="ECO:0000256" key="4">
    <source>
        <dbReference type="SAM" id="MobiDB-lite"/>
    </source>
</evidence>
<dbReference type="AlphaFoldDB" id="A0A927CXH6"/>
<evidence type="ECO:0000256" key="2">
    <source>
        <dbReference type="ARBA" id="ARBA00022525"/>
    </source>
</evidence>
<comment type="caution">
    <text evidence="7">The sequence shown here is derived from an EMBL/GenBank/DDBJ whole genome shotgun (WGS) entry which is preliminary data.</text>
</comment>
<accession>A0A927CXH6</accession>
<evidence type="ECO:0000256" key="3">
    <source>
        <dbReference type="ARBA" id="ARBA00022729"/>
    </source>
</evidence>
<keyword evidence="5" id="KW-0472">Membrane</keyword>
<dbReference type="InterPro" id="IPR013783">
    <property type="entry name" value="Ig-like_fold"/>
</dbReference>
<feature type="compositionally biased region" description="Acidic residues" evidence="4">
    <location>
        <begin position="168"/>
        <end position="202"/>
    </location>
</feature>
<sequence length="551" mass="59698">MKRGSQKTGLRSDLNYKQRHHLVKMMSIITLLCLMVQTFLSPISQYVNAQGTVLGLSLSAASVNESEVFVATLTDKSDESSGPYSFTVPEGLTISGVLEGQGNIEEISNDNQTLQFNWAENGSKVVKVQVQAQKAGNYQPTFTSSDSSTTATVTVLAPETELVVDGQETVETEATTEESSDDEEGDSGSIQEEETASSEDDLAIVEEEEAASSEGGEGITPYATERLYHLDVLYKVNFKYILEEDGVQTELPVKNVSFTNFKVTADGNSVTMTGPSKDPNRNDQEYTSRDRRMNLTEDSNIVVTGTLNYTVTLADGDQSFSQPFTYTWDHKNYCGGKGTSKGIDVEISTEEMQEIVNKGSVEITKNASATDGTKLDGTFTFKLKNSKNDQVGETISITTTNGTGSVTVDKLDPGTYTVEEVSYTDAISGYVWDSVTSKPSNGQVTVTKGGTASIIFNNSYKEPLGSLTVEKTDSVSKEALEGATFKLVGKDFEQTLTTDKDGNLVFTGLAYGEYKLTEIKAPEGYVKDDTVWTITIGAGEQRHVTQPVANT</sequence>
<proteinExistence type="inferred from homology"/>